<organism evidence="2 3">
    <name type="scientific">Prymnesium parvum</name>
    <name type="common">Toxic golden alga</name>
    <dbReference type="NCBI Taxonomy" id="97485"/>
    <lineage>
        <taxon>Eukaryota</taxon>
        <taxon>Haptista</taxon>
        <taxon>Haptophyta</taxon>
        <taxon>Prymnesiophyceae</taxon>
        <taxon>Prymnesiales</taxon>
        <taxon>Prymnesiaceae</taxon>
        <taxon>Prymnesium</taxon>
    </lineage>
</organism>
<evidence type="ECO:0000313" key="3">
    <source>
        <dbReference type="Proteomes" id="UP001515480"/>
    </source>
</evidence>
<dbReference type="AlphaFoldDB" id="A0AB34IUM0"/>
<dbReference type="Proteomes" id="UP001515480">
    <property type="component" value="Unassembled WGS sequence"/>
</dbReference>
<keyword evidence="3" id="KW-1185">Reference proteome</keyword>
<gene>
    <name evidence="2" type="ORF">AB1Y20_007832</name>
</gene>
<proteinExistence type="predicted"/>
<protein>
    <submittedName>
        <fullName evidence="2">Uncharacterized protein</fullName>
    </submittedName>
</protein>
<sequence>MCSPARVLLLCVLPPPEGWRQRVRPGSAGAFPLLLATAPQADGSPSSPSSLPTACYRMAQAAAVLRLALQSLRPRRRRRVLALQAAPRLLPTPPLSLAPSTITRTHLTTTSCRASTLASTRSSPPRPSKAPRDDSLRSHCCPTVASLAALFAKPIERTTPPVGLAPLAELTRDALARLEARPHPKEGPLATRKPTALFWRGVAARLGVRSGA</sequence>
<feature type="compositionally biased region" description="Low complexity" evidence="1">
    <location>
        <begin position="108"/>
        <end position="123"/>
    </location>
</feature>
<evidence type="ECO:0000313" key="2">
    <source>
        <dbReference type="EMBL" id="KAL1506968.1"/>
    </source>
</evidence>
<reference evidence="2 3" key="1">
    <citation type="journal article" date="2024" name="Science">
        <title>Giant polyketide synthase enzymes in the biosynthesis of giant marine polyether toxins.</title>
        <authorList>
            <person name="Fallon T.R."/>
            <person name="Shende V.V."/>
            <person name="Wierzbicki I.H."/>
            <person name="Pendleton A.L."/>
            <person name="Watervoot N.F."/>
            <person name="Auber R.P."/>
            <person name="Gonzalez D.J."/>
            <person name="Wisecaver J.H."/>
            <person name="Moore B.S."/>
        </authorList>
    </citation>
    <scope>NUCLEOTIDE SEQUENCE [LARGE SCALE GENOMIC DNA]</scope>
    <source>
        <strain evidence="2 3">12B1</strain>
    </source>
</reference>
<dbReference type="EMBL" id="JBGBPQ010000018">
    <property type="protein sequence ID" value="KAL1506968.1"/>
    <property type="molecule type" value="Genomic_DNA"/>
</dbReference>
<feature type="region of interest" description="Disordered" evidence="1">
    <location>
        <begin position="108"/>
        <end position="137"/>
    </location>
</feature>
<accession>A0AB34IUM0</accession>
<comment type="caution">
    <text evidence="2">The sequence shown here is derived from an EMBL/GenBank/DDBJ whole genome shotgun (WGS) entry which is preliminary data.</text>
</comment>
<name>A0AB34IUM0_PRYPA</name>
<evidence type="ECO:0000256" key="1">
    <source>
        <dbReference type="SAM" id="MobiDB-lite"/>
    </source>
</evidence>